<evidence type="ECO:0000313" key="1">
    <source>
        <dbReference type="EMBL" id="RQH44324.1"/>
    </source>
</evidence>
<dbReference type="EMBL" id="RCBY01000053">
    <property type="protein sequence ID" value="RQH44324.1"/>
    <property type="molecule type" value="Genomic_DNA"/>
</dbReference>
<accession>A0A3N6PCX2</accession>
<reference evidence="1 2" key="1">
    <citation type="journal article" date="2018" name="ACS Chem. Biol.">
        <title>Ketoreductase domain dysfunction expands chemodiversity: malyngamide biosynthesis in the cyanobacterium Okeania hirsuta.</title>
        <authorList>
            <person name="Moss N.A."/>
            <person name="Leao T."/>
            <person name="Rankin M."/>
            <person name="McCullough T.M."/>
            <person name="Qu P."/>
            <person name="Korobeynikov A."/>
            <person name="Smith J.L."/>
            <person name="Gerwick L."/>
            <person name="Gerwick W.H."/>
        </authorList>
    </citation>
    <scope>NUCLEOTIDE SEQUENCE [LARGE SCALE GENOMIC DNA]</scope>
    <source>
        <strain evidence="1 2">PAB10Feb10-1</strain>
    </source>
</reference>
<name>A0A3N6PCX2_9CYAN</name>
<dbReference type="Proteomes" id="UP000269154">
    <property type="component" value="Unassembled WGS sequence"/>
</dbReference>
<organism evidence="1 2">
    <name type="scientific">Okeania hirsuta</name>
    <dbReference type="NCBI Taxonomy" id="1458930"/>
    <lineage>
        <taxon>Bacteria</taxon>
        <taxon>Bacillati</taxon>
        <taxon>Cyanobacteriota</taxon>
        <taxon>Cyanophyceae</taxon>
        <taxon>Oscillatoriophycideae</taxon>
        <taxon>Oscillatoriales</taxon>
        <taxon>Microcoleaceae</taxon>
        <taxon>Okeania</taxon>
    </lineage>
</organism>
<dbReference type="OrthoDB" id="468599at2"/>
<protein>
    <recommendedName>
        <fullName evidence="3">Calcium-binding protein</fullName>
    </recommendedName>
</protein>
<proteinExistence type="predicted"/>
<dbReference type="RefSeq" id="WP_124147339.1">
    <property type="nucleotide sequence ID" value="NZ_CAWOKI010000256.1"/>
</dbReference>
<evidence type="ECO:0000313" key="2">
    <source>
        <dbReference type="Proteomes" id="UP000269154"/>
    </source>
</evidence>
<gene>
    <name evidence="1" type="ORF">D5R40_11685</name>
</gene>
<evidence type="ECO:0008006" key="3">
    <source>
        <dbReference type="Google" id="ProtNLM"/>
    </source>
</evidence>
<comment type="caution">
    <text evidence="1">The sequence shown here is derived from an EMBL/GenBank/DDBJ whole genome shotgun (WGS) entry which is preliminary data.</text>
</comment>
<dbReference type="AlphaFoldDB" id="A0A3N6PCX2"/>
<keyword evidence="2" id="KW-1185">Reference proteome</keyword>
<sequence length="95" mass="9926">MSVDTITDFQSNKDIILLDKDTFTEITTATGGNLGGEFATVTSNPETSSGIIVYDSTTGGLFYNANGNAAGFGDCAQFATLLGSPDLTTDNFVLR</sequence>